<evidence type="ECO:0000313" key="3">
    <source>
        <dbReference type="EMBL" id="NIJ63614.1"/>
    </source>
</evidence>
<evidence type="ECO:0000259" key="2">
    <source>
        <dbReference type="PROSITE" id="PS50887"/>
    </source>
</evidence>
<dbReference type="InterPro" id="IPR029787">
    <property type="entry name" value="Nucleotide_cyclase"/>
</dbReference>
<dbReference type="PROSITE" id="PS50887">
    <property type="entry name" value="GGDEF"/>
    <property type="match status" value="1"/>
</dbReference>
<dbReference type="InterPro" id="IPR050706">
    <property type="entry name" value="Cyclic-di-GMP_PDE-like"/>
</dbReference>
<dbReference type="PANTHER" id="PTHR33121">
    <property type="entry name" value="CYCLIC DI-GMP PHOSPHODIESTERASE PDEF"/>
    <property type="match status" value="1"/>
</dbReference>
<dbReference type="EMBL" id="JAASQV010000001">
    <property type="protein sequence ID" value="NIJ63614.1"/>
    <property type="molecule type" value="Genomic_DNA"/>
</dbReference>
<dbReference type="RefSeq" id="WP_243857102.1">
    <property type="nucleotide sequence ID" value="NZ_JAASQV010000001.1"/>
</dbReference>
<dbReference type="Gene3D" id="3.20.20.450">
    <property type="entry name" value="EAL domain"/>
    <property type="match status" value="1"/>
</dbReference>
<feature type="domain" description="EAL" evidence="1">
    <location>
        <begin position="200"/>
        <end position="450"/>
    </location>
</feature>
<dbReference type="GO" id="GO:0071111">
    <property type="term" value="F:cyclic-guanylate-specific phosphodiesterase activity"/>
    <property type="evidence" value="ECO:0007669"/>
    <property type="project" value="InterPro"/>
</dbReference>
<name>A0A7X5ZUE5_9SPHN</name>
<reference evidence="3 4" key="1">
    <citation type="submission" date="2020-03" db="EMBL/GenBank/DDBJ databases">
        <title>Genomic Encyclopedia of Type Strains, Phase IV (KMG-IV): sequencing the most valuable type-strain genomes for metagenomic binning, comparative biology and taxonomic classification.</title>
        <authorList>
            <person name="Goeker M."/>
        </authorList>
    </citation>
    <scope>NUCLEOTIDE SEQUENCE [LARGE SCALE GENOMIC DNA]</scope>
    <source>
        <strain evidence="3 4">DSM 4733</strain>
    </source>
</reference>
<dbReference type="SMART" id="SM00052">
    <property type="entry name" value="EAL"/>
    <property type="match status" value="1"/>
</dbReference>
<dbReference type="SUPFAM" id="SSF55073">
    <property type="entry name" value="Nucleotide cyclase"/>
    <property type="match status" value="1"/>
</dbReference>
<dbReference type="InterPro" id="IPR000160">
    <property type="entry name" value="GGDEF_dom"/>
</dbReference>
<dbReference type="CDD" id="cd01948">
    <property type="entry name" value="EAL"/>
    <property type="match status" value="1"/>
</dbReference>
<dbReference type="PANTHER" id="PTHR33121:SF70">
    <property type="entry name" value="SIGNALING PROTEIN YKOW"/>
    <property type="match status" value="1"/>
</dbReference>
<dbReference type="InterPro" id="IPR035919">
    <property type="entry name" value="EAL_sf"/>
</dbReference>
<proteinExistence type="predicted"/>
<dbReference type="AlphaFoldDB" id="A0A7X5ZUE5"/>
<protein>
    <submittedName>
        <fullName evidence="3">EAL domain-containing protein (Putative c-di-GMP-specific phosphodiesterase class I)/GGDEF domain-containing protein</fullName>
    </submittedName>
</protein>
<comment type="caution">
    <text evidence="3">The sequence shown here is derived from an EMBL/GenBank/DDBJ whole genome shotgun (WGS) entry which is preliminary data.</text>
</comment>
<evidence type="ECO:0000259" key="1">
    <source>
        <dbReference type="PROSITE" id="PS50883"/>
    </source>
</evidence>
<dbReference type="Proteomes" id="UP000564677">
    <property type="component" value="Unassembled WGS sequence"/>
</dbReference>
<accession>A0A7X5ZUE5</accession>
<organism evidence="3 4">
    <name type="scientific">Sphingomonas leidyi</name>
    <dbReference type="NCBI Taxonomy" id="68569"/>
    <lineage>
        <taxon>Bacteria</taxon>
        <taxon>Pseudomonadati</taxon>
        <taxon>Pseudomonadota</taxon>
        <taxon>Alphaproteobacteria</taxon>
        <taxon>Sphingomonadales</taxon>
        <taxon>Sphingomonadaceae</taxon>
        <taxon>Sphingomonas</taxon>
    </lineage>
</organism>
<dbReference type="Gene3D" id="3.30.70.270">
    <property type="match status" value="1"/>
</dbReference>
<dbReference type="InterPro" id="IPR043128">
    <property type="entry name" value="Rev_trsase/Diguanyl_cyclase"/>
</dbReference>
<dbReference type="PROSITE" id="PS50883">
    <property type="entry name" value="EAL"/>
    <property type="match status" value="1"/>
</dbReference>
<dbReference type="Pfam" id="PF00990">
    <property type="entry name" value="GGDEF"/>
    <property type="match status" value="1"/>
</dbReference>
<sequence length="472" mass="51734">MATLVGASTSAVAITAEHAGIAREFVQVHSARAGGADAGVRGRGGKRELHRASNDRHVEGRLWSVLGLCEIANFASLRRHLGRARADSLVLDVARRISGLVPDIRIAAAGRSLIEICFERETPEAAADDIDRIRKSFQRTLDLDGEPYHLQMHFGVAAAPSVEDDEVLLAEAAESALEQARADGRVVMLDLSRADLAFDKLTLMRELPRAIANGEMFLQYQPKVHVRRQEIASAEALVRWQHPTRGLILPGDFISVAEQAGEISTLTLWTLRQVIEDQRKLRADGFDMLLFVNISGQLLADPAFVNEVCEMLANTDAKLGFEITETAVIRDPESAIRHLQFFADSGVTLAIDDYGAGLSSLAYLKKLPARELKIDKMFVMQLTSSNRDPLIVRSTIDLAHALEMEVTAEGVETPSALALLSVMGCDMVQGFLISRPLGLDAFRKFLADDGHLDNANGHPASFVRPESFWKRA</sequence>
<keyword evidence="4" id="KW-1185">Reference proteome</keyword>
<dbReference type="InterPro" id="IPR001633">
    <property type="entry name" value="EAL_dom"/>
</dbReference>
<gene>
    <name evidence="3" type="ORF">FHR20_000545</name>
</gene>
<dbReference type="SUPFAM" id="SSF141868">
    <property type="entry name" value="EAL domain-like"/>
    <property type="match status" value="1"/>
</dbReference>
<evidence type="ECO:0000313" key="4">
    <source>
        <dbReference type="Proteomes" id="UP000564677"/>
    </source>
</evidence>
<dbReference type="Pfam" id="PF00563">
    <property type="entry name" value="EAL"/>
    <property type="match status" value="1"/>
</dbReference>
<feature type="domain" description="GGDEF" evidence="2">
    <location>
        <begin position="62"/>
        <end position="193"/>
    </location>
</feature>